<gene>
    <name evidence="2" type="ORF">EUTSA_v10012403mg</name>
</gene>
<evidence type="ECO:0000313" key="3">
    <source>
        <dbReference type="Proteomes" id="UP000030689"/>
    </source>
</evidence>
<keyword evidence="1" id="KW-0812">Transmembrane</keyword>
<dbReference type="EMBL" id="KI517809">
    <property type="protein sequence ID" value="ESQ30723.1"/>
    <property type="molecule type" value="Genomic_DNA"/>
</dbReference>
<accession>V4KTN4</accession>
<protein>
    <submittedName>
        <fullName evidence="2">Uncharacterized protein</fullName>
    </submittedName>
</protein>
<name>V4KTN4_EUTSA</name>
<sequence>MWIGLIVRSFSHCSFWVTPMSHSLSQISGSYERNEEAVHLHTLSHVHFIVSFWLVSFIIWIVFDVFFSLNWKL</sequence>
<reference evidence="2 3" key="1">
    <citation type="journal article" date="2013" name="Front. Plant Sci.">
        <title>The Reference Genome of the Halophytic Plant Eutrema salsugineum.</title>
        <authorList>
            <person name="Yang R."/>
            <person name="Jarvis D.E."/>
            <person name="Chen H."/>
            <person name="Beilstein M.A."/>
            <person name="Grimwood J."/>
            <person name="Jenkins J."/>
            <person name="Shu S."/>
            <person name="Prochnik S."/>
            <person name="Xin M."/>
            <person name="Ma C."/>
            <person name="Schmutz J."/>
            <person name="Wing R.A."/>
            <person name="Mitchell-Olds T."/>
            <person name="Schumaker K.S."/>
            <person name="Wang X."/>
        </authorList>
    </citation>
    <scope>NUCLEOTIDE SEQUENCE [LARGE SCALE GENOMIC DNA]</scope>
</reference>
<dbReference type="Gramene" id="ESQ30723">
    <property type="protein sequence ID" value="ESQ30723"/>
    <property type="gene ID" value="EUTSA_v10012403mg"/>
</dbReference>
<dbReference type="Proteomes" id="UP000030689">
    <property type="component" value="Unassembled WGS sequence"/>
</dbReference>
<dbReference type="AlphaFoldDB" id="V4KTN4"/>
<proteinExistence type="predicted"/>
<evidence type="ECO:0000256" key="1">
    <source>
        <dbReference type="SAM" id="Phobius"/>
    </source>
</evidence>
<keyword evidence="1" id="KW-1133">Transmembrane helix</keyword>
<organism evidence="2 3">
    <name type="scientific">Eutrema salsugineum</name>
    <name type="common">Saltwater cress</name>
    <name type="synonym">Sisymbrium salsugineum</name>
    <dbReference type="NCBI Taxonomy" id="72664"/>
    <lineage>
        <taxon>Eukaryota</taxon>
        <taxon>Viridiplantae</taxon>
        <taxon>Streptophyta</taxon>
        <taxon>Embryophyta</taxon>
        <taxon>Tracheophyta</taxon>
        <taxon>Spermatophyta</taxon>
        <taxon>Magnoliopsida</taxon>
        <taxon>eudicotyledons</taxon>
        <taxon>Gunneridae</taxon>
        <taxon>Pentapetalae</taxon>
        <taxon>rosids</taxon>
        <taxon>malvids</taxon>
        <taxon>Brassicales</taxon>
        <taxon>Brassicaceae</taxon>
        <taxon>Eutremeae</taxon>
        <taxon>Eutrema</taxon>
    </lineage>
</organism>
<evidence type="ECO:0000313" key="2">
    <source>
        <dbReference type="EMBL" id="ESQ30723.1"/>
    </source>
</evidence>
<keyword evidence="1" id="KW-0472">Membrane</keyword>
<keyword evidence="3" id="KW-1185">Reference proteome</keyword>
<feature type="transmembrane region" description="Helical" evidence="1">
    <location>
        <begin position="48"/>
        <end position="69"/>
    </location>
</feature>
<dbReference type="KEGG" id="eus:EUTSA_v10012403mg"/>